<comment type="similarity">
    <text evidence="1 2">Belongs to the phD/YefM antitoxin family.</text>
</comment>
<comment type="caution">
    <text evidence="4">The sequence shown here is derived from an EMBL/GenBank/DDBJ whole genome shotgun (WGS) entry which is preliminary data.</text>
</comment>
<evidence type="ECO:0000256" key="2">
    <source>
        <dbReference type="RuleBase" id="RU362080"/>
    </source>
</evidence>
<evidence type="ECO:0000256" key="1">
    <source>
        <dbReference type="ARBA" id="ARBA00009981"/>
    </source>
</evidence>
<dbReference type="EMBL" id="LJYW01000001">
    <property type="protein sequence ID" value="KPL54679.1"/>
    <property type="molecule type" value="Genomic_DNA"/>
</dbReference>
<name>A0A0P6WDY7_9HYPH</name>
<dbReference type="STRING" id="665126.ABB55_22655"/>
<dbReference type="SUPFAM" id="SSF143120">
    <property type="entry name" value="YefM-like"/>
    <property type="match status" value="1"/>
</dbReference>
<dbReference type="InterPro" id="IPR006442">
    <property type="entry name" value="Antitoxin_Phd/YefM"/>
</dbReference>
<gene>
    <name evidence="4" type="ORF">ABB55_22655</name>
</gene>
<protein>
    <recommendedName>
        <fullName evidence="2">Antitoxin</fullName>
    </recommendedName>
</protein>
<reference evidence="4 5" key="1">
    <citation type="submission" date="2015-09" db="EMBL/GenBank/DDBJ databases">
        <authorList>
            <person name="Jackson K.R."/>
            <person name="Lunt B.L."/>
            <person name="Fisher J.N.B."/>
            <person name="Gardner A.V."/>
            <person name="Bailey M.E."/>
            <person name="Deus L.M."/>
            <person name="Earl A.S."/>
            <person name="Gibby P.D."/>
            <person name="Hartmann K.A."/>
            <person name="Liu J.E."/>
            <person name="Manci A.M."/>
            <person name="Nielsen D.A."/>
            <person name="Solomon M.B."/>
            <person name="Breakwell D.P."/>
            <person name="Burnett S.H."/>
            <person name="Grose J.H."/>
        </authorList>
    </citation>
    <scope>NUCLEOTIDE SEQUENCE [LARGE SCALE GENOMIC DNA]</scope>
    <source>
        <strain evidence="4 5">16</strain>
    </source>
</reference>
<reference evidence="4 5" key="2">
    <citation type="submission" date="2015-10" db="EMBL/GenBank/DDBJ databases">
        <title>Draft Genome Sequence of Prosthecomicrobium hirschii ATCC 27832.</title>
        <authorList>
            <person name="Daniel J."/>
            <person name="Givan S.A."/>
            <person name="Brun Y.V."/>
            <person name="Brown P.J."/>
        </authorList>
    </citation>
    <scope>NUCLEOTIDE SEQUENCE [LARGE SCALE GENOMIC DNA]</scope>
    <source>
        <strain evidence="4 5">16</strain>
    </source>
</reference>
<dbReference type="InterPro" id="IPR036165">
    <property type="entry name" value="YefM-like_sf"/>
</dbReference>
<dbReference type="RefSeq" id="WP_054360845.1">
    <property type="nucleotide sequence ID" value="NZ_LJYW01000001.1"/>
</dbReference>
<keyword evidence="5" id="KW-1185">Reference proteome</keyword>
<dbReference type="Pfam" id="PF02604">
    <property type="entry name" value="PhdYeFM_antitox"/>
    <property type="match status" value="1"/>
</dbReference>
<feature type="region of interest" description="Disordered" evidence="3">
    <location>
        <begin position="58"/>
        <end position="77"/>
    </location>
</feature>
<accession>A0A0P6WDY7</accession>
<organism evidence="4 5">
    <name type="scientific">Prosthecodimorpha hirschii</name>
    <dbReference type="NCBI Taxonomy" id="665126"/>
    <lineage>
        <taxon>Bacteria</taxon>
        <taxon>Pseudomonadati</taxon>
        <taxon>Pseudomonadota</taxon>
        <taxon>Alphaproteobacteria</taxon>
        <taxon>Hyphomicrobiales</taxon>
        <taxon>Ancalomicrobiaceae</taxon>
        <taxon>Prosthecodimorpha</taxon>
    </lineage>
</organism>
<sequence>MQVSIHAAKTNLSKLIEAVAAGEEVVIARGKTPVARLVPFQERTFKIGLRDDTLAQPLPDFLEPSGEDDLTAWEGGA</sequence>
<dbReference type="Gene3D" id="3.40.1620.10">
    <property type="entry name" value="YefM-like domain"/>
    <property type="match status" value="1"/>
</dbReference>
<comment type="function">
    <text evidence="2">Antitoxin component of a type II toxin-antitoxin (TA) system.</text>
</comment>
<dbReference type="Proteomes" id="UP000048984">
    <property type="component" value="Unassembled WGS sequence"/>
</dbReference>
<dbReference type="AlphaFoldDB" id="A0A0P6WDY7"/>
<evidence type="ECO:0000256" key="3">
    <source>
        <dbReference type="SAM" id="MobiDB-lite"/>
    </source>
</evidence>
<evidence type="ECO:0000313" key="5">
    <source>
        <dbReference type="Proteomes" id="UP000048984"/>
    </source>
</evidence>
<dbReference type="NCBIfam" id="TIGR01552">
    <property type="entry name" value="phd_fam"/>
    <property type="match status" value="1"/>
</dbReference>
<evidence type="ECO:0000313" key="4">
    <source>
        <dbReference type="EMBL" id="KPL54679.1"/>
    </source>
</evidence>
<proteinExistence type="inferred from homology"/>